<organism evidence="1">
    <name type="scientific">Pseudomonas phage Nican01</name>
    <dbReference type="NCBI Taxonomy" id="3138540"/>
    <lineage>
        <taxon>Viruses</taxon>
        <taxon>Duplodnaviria</taxon>
        <taxon>Heunggongvirae</taxon>
        <taxon>Uroviricota</taxon>
        <taxon>Caudoviricetes</taxon>
        <taxon>Nickievirus</taxon>
    </lineage>
</organism>
<proteinExistence type="predicted"/>
<protein>
    <submittedName>
        <fullName evidence="1">Uncharacterized protein</fullName>
    </submittedName>
</protein>
<sequence length="71" mass="8562">MIRPDKVRVLYVGFTKHGFLWLKRRRTWLVQVRQDVGYELTPSGFLWDTVSRHFDKADAQLEARLWKSNQN</sequence>
<evidence type="ECO:0000313" key="1">
    <source>
        <dbReference type="EMBL" id="XAI70105.1"/>
    </source>
</evidence>
<name>A0AAU6W194_9CAUD</name>
<gene>
    <name evidence="1" type="ORF">Nican01_00092</name>
</gene>
<accession>A0AAU6W194</accession>
<reference evidence="1" key="1">
    <citation type="journal article" date="2024" name="J. Gen. Virol.">
        <title>Novel phages of Pseudomonas syringae unveil numerous potential auxiliary metabolic genes.</title>
        <authorList>
            <person name="Feltin C."/>
            <person name="Garneau J.R."/>
            <person name="Morris C.E."/>
            <person name="Berard A."/>
            <person name="Torres-Barcelo C."/>
        </authorList>
    </citation>
    <scope>NUCLEOTIDE SEQUENCE</scope>
</reference>
<dbReference type="EMBL" id="PP179318">
    <property type="protein sequence ID" value="XAI70105.1"/>
    <property type="molecule type" value="Genomic_DNA"/>
</dbReference>